<dbReference type="GeneID" id="66163502"/>
<gene>
    <name evidence="1" type="ORF">KN1_17780</name>
</gene>
<dbReference type="AlphaFoldDB" id="A0A8D5U6K5"/>
<dbReference type="Proteomes" id="UP000825123">
    <property type="component" value="Chromosome"/>
</dbReference>
<dbReference type="EMBL" id="AP024597">
    <property type="protein sequence ID" value="BCU70481.1"/>
    <property type="molecule type" value="Genomic_DNA"/>
</dbReference>
<evidence type="ECO:0000313" key="1">
    <source>
        <dbReference type="EMBL" id="BCU70481.1"/>
    </source>
</evidence>
<dbReference type="KEGG" id="csty:KN1_17780"/>
<name>A0A8D5U6K5_9CREN</name>
<accession>A0A8D5U6K5</accession>
<proteinExistence type="predicted"/>
<protein>
    <submittedName>
        <fullName evidence="1">Uncharacterized protein</fullName>
    </submittedName>
</protein>
<sequence length="548" mass="61395">MSQEQQELEEISTQNADYNYAIYRNFIEKNNQANNETIGQFEGEYTNAVAGGREGVPEEYLKNAKCQVLGNRRAYRDNMFWLYPAIIVPERMRSDTTSLVEIIRQGVLIKSNEEGLMWFIGGCDPSHWRSGKYYVFQGGAQFGYFKSDLTVGGGTRITAEALNQYAASLNENSMQVCIIPVLAKSGLYGTWKDPVYYSLGGDINYEKSVDQLVLPSATPQLLTYQPALNYLAIYKISDFKYTKERHTYISKSVLNYLLDLSSKFPYLYPGYYGAGAAIQGYPNQLFLGYMRVVVANFPKGSPFYKKSEGSLLYPEFYDSFVSSNFMLNSMSVGAPVYLSKDNPSDSDMCTDYGVLGLVSGIMSFATGADGQVFYNDRSLLLQPPPKDFEWGFYILSIMKVPSVSDIDNFIDGLKQKDAVSIVLGSVRSAKRAISSLITSGVLAGIAFSAVMAVEEWGDEQEIVGNAGSYVEKLNKVYNEALNFASSCIESQPNLTRNEKIIYVQQVQDYLNGLMYSLNAREGEEEILSFLEYELGKYLKDQGITCMEY</sequence>
<dbReference type="RefSeq" id="WP_221287130.1">
    <property type="nucleotide sequence ID" value="NZ_AP024597.1"/>
</dbReference>
<organism evidence="1 2">
    <name type="scientific">Stygiolobus caldivivus</name>
    <dbReference type="NCBI Taxonomy" id="2824673"/>
    <lineage>
        <taxon>Archaea</taxon>
        <taxon>Thermoproteota</taxon>
        <taxon>Thermoprotei</taxon>
        <taxon>Sulfolobales</taxon>
        <taxon>Sulfolobaceae</taxon>
        <taxon>Stygiolobus</taxon>
    </lineage>
</organism>
<evidence type="ECO:0000313" key="2">
    <source>
        <dbReference type="Proteomes" id="UP000825123"/>
    </source>
</evidence>
<keyword evidence="2" id="KW-1185">Reference proteome</keyword>
<reference evidence="1 2" key="1">
    <citation type="submission" date="2021-04" db="EMBL/GenBank/DDBJ databases">
        <title>Complete genome sequence of Stygiolobus sp. KN-1.</title>
        <authorList>
            <person name="Nakamura K."/>
            <person name="Sakai H."/>
            <person name="Kurosawa N."/>
        </authorList>
    </citation>
    <scope>NUCLEOTIDE SEQUENCE [LARGE SCALE GENOMIC DNA]</scope>
    <source>
        <strain evidence="1 2">KN-1</strain>
    </source>
</reference>